<evidence type="ECO:0000313" key="2">
    <source>
        <dbReference type="EMBL" id="MDQ1033571.1"/>
    </source>
</evidence>
<accession>A0ABU0TCM0</accession>
<evidence type="ECO:0000256" key="1">
    <source>
        <dbReference type="SAM" id="MobiDB-lite"/>
    </source>
</evidence>
<name>A0ABU0TCM0_9ACTN</name>
<reference evidence="2 3" key="1">
    <citation type="submission" date="2023-07" db="EMBL/GenBank/DDBJ databases">
        <title>Comparative genomics of wheat-associated soil bacteria to identify genetic determinants of phenazine resistance.</title>
        <authorList>
            <person name="Mouncey N."/>
        </authorList>
    </citation>
    <scope>NUCLEOTIDE SEQUENCE [LARGE SCALE GENOMIC DNA]</scope>
    <source>
        <strain evidence="2 3">V2I4</strain>
    </source>
</reference>
<sequence>MHDPTTLPDPFDTAAQALGALLDALGPGSHHLVCSAHTALGSYASASVTVECSPDDQDQANADYEGWLMFCHLLAQTSTAFRDATIFTRTHTTDSTSVLRGWSVTEGWPQPMAAADVFAAYCTDLATGDPIPPEPGTDYQAGTPLPTASGNSAN</sequence>
<dbReference type="RefSeq" id="WP_307532330.1">
    <property type="nucleotide sequence ID" value="NZ_JAUSZI010000003.1"/>
</dbReference>
<feature type="region of interest" description="Disordered" evidence="1">
    <location>
        <begin position="129"/>
        <end position="154"/>
    </location>
</feature>
<keyword evidence="3" id="KW-1185">Reference proteome</keyword>
<protein>
    <submittedName>
        <fullName evidence="2">Uncharacterized protein</fullName>
    </submittedName>
</protein>
<organism evidence="2 3">
    <name type="scientific">Streptomyces umbrinus</name>
    <dbReference type="NCBI Taxonomy" id="67370"/>
    <lineage>
        <taxon>Bacteria</taxon>
        <taxon>Bacillati</taxon>
        <taxon>Actinomycetota</taxon>
        <taxon>Actinomycetes</taxon>
        <taxon>Kitasatosporales</taxon>
        <taxon>Streptomycetaceae</taxon>
        <taxon>Streptomyces</taxon>
        <taxon>Streptomyces phaeochromogenes group</taxon>
    </lineage>
</organism>
<proteinExistence type="predicted"/>
<dbReference type="Proteomes" id="UP001230328">
    <property type="component" value="Unassembled WGS sequence"/>
</dbReference>
<comment type="caution">
    <text evidence="2">The sequence shown here is derived from an EMBL/GenBank/DDBJ whole genome shotgun (WGS) entry which is preliminary data.</text>
</comment>
<gene>
    <name evidence="2" type="ORF">QF035_011240</name>
</gene>
<dbReference type="EMBL" id="JAUSZI010000003">
    <property type="protein sequence ID" value="MDQ1033571.1"/>
    <property type="molecule type" value="Genomic_DNA"/>
</dbReference>
<evidence type="ECO:0000313" key="3">
    <source>
        <dbReference type="Proteomes" id="UP001230328"/>
    </source>
</evidence>